<evidence type="ECO:0008006" key="4">
    <source>
        <dbReference type="Google" id="ProtNLM"/>
    </source>
</evidence>
<keyword evidence="1" id="KW-0472">Membrane</keyword>
<comment type="caution">
    <text evidence="2">The sequence shown here is derived from an EMBL/GenBank/DDBJ whole genome shotgun (WGS) entry which is preliminary data.</text>
</comment>
<sequence>MTHGAAWVKRIGWFVFLWIAGVGVTLTIAFGIRLWLSAS</sequence>
<reference evidence="2 3" key="1">
    <citation type="submission" date="2023-07" db="EMBL/GenBank/DDBJ databases">
        <title>Genomic Encyclopedia of Type Strains, Phase IV (KMG-IV): sequencing the most valuable type-strain genomes for metagenomic binning, comparative biology and taxonomic classification.</title>
        <authorList>
            <person name="Goeker M."/>
        </authorList>
    </citation>
    <scope>NUCLEOTIDE SEQUENCE [LARGE SCALE GENOMIC DNA]</scope>
    <source>
        <strain evidence="2 3">DSM 100301</strain>
    </source>
</reference>
<evidence type="ECO:0000313" key="3">
    <source>
        <dbReference type="Proteomes" id="UP001235269"/>
    </source>
</evidence>
<keyword evidence="1" id="KW-1133">Transmembrane helix</keyword>
<keyword evidence="1" id="KW-0812">Transmembrane</keyword>
<organism evidence="2 3">
    <name type="scientific">Rhizobium paknamense</name>
    <dbReference type="NCBI Taxonomy" id="1206817"/>
    <lineage>
        <taxon>Bacteria</taxon>
        <taxon>Pseudomonadati</taxon>
        <taxon>Pseudomonadota</taxon>
        <taxon>Alphaproteobacteria</taxon>
        <taxon>Hyphomicrobiales</taxon>
        <taxon>Rhizobiaceae</taxon>
        <taxon>Rhizobium/Agrobacterium group</taxon>
        <taxon>Rhizobium</taxon>
    </lineage>
</organism>
<dbReference type="EMBL" id="JAUSWH010000015">
    <property type="protein sequence ID" value="MDQ0457501.1"/>
    <property type="molecule type" value="Genomic_DNA"/>
</dbReference>
<evidence type="ECO:0000313" key="2">
    <source>
        <dbReference type="EMBL" id="MDQ0457501.1"/>
    </source>
</evidence>
<proteinExistence type="predicted"/>
<feature type="transmembrane region" description="Helical" evidence="1">
    <location>
        <begin position="12"/>
        <end position="36"/>
    </location>
</feature>
<keyword evidence="3" id="KW-1185">Reference proteome</keyword>
<evidence type="ECO:0000256" key="1">
    <source>
        <dbReference type="SAM" id="Phobius"/>
    </source>
</evidence>
<accession>A0ABU0IGV3</accession>
<dbReference type="Proteomes" id="UP001235269">
    <property type="component" value="Unassembled WGS sequence"/>
</dbReference>
<name>A0ABU0IGV3_9HYPH</name>
<gene>
    <name evidence="2" type="ORF">QO005_003859</name>
</gene>
<protein>
    <recommendedName>
        <fullName evidence="4">DUF2474 domain-containing protein</fullName>
    </recommendedName>
</protein>